<dbReference type="RefSeq" id="WP_103977786.1">
    <property type="nucleotide sequence ID" value="NZ_PGLV01000003.1"/>
</dbReference>
<proteinExistence type="predicted"/>
<dbReference type="Pfam" id="PF04738">
    <property type="entry name" value="Lant_dehydr_N"/>
    <property type="match status" value="1"/>
</dbReference>
<organism evidence="3 4">
    <name type="scientific">Lysinibacillus sphaericus</name>
    <name type="common">Bacillus sphaericus</name>
    <dbReference type="NCBI Taxonomy" id="1421"/>
    <lineage>
        <taxon>Bacteria</taxon>
        <taxon>Bacillati</taxon>
        <taxon>Bacillota</taxon>
        <taxon>Bacilli</taxon>
        <taxon>Bacillales</taxon>
        <taxon>Bacillaceae</taxon>
        <taxon>Lysinibacillus</taxon>
    </lineage>
</organism>
<evidence type="ECO:0000259" key="1">
    <source>
        <dbReference type="Pfam" id="PF04738"/>
    </source>
</evidence>
<sequence>MYEMMPYINVRTANHSTNEENQDRWFDKKLFTSSRSLYHQLQRNENFNKATLAKRKYLNRSRYRATPFGLFSSVYFNTIDEVNHSTNQMIIHHDFKVYTSIDSEWFSKFISTLKNENLASLQVTWNSNVVYQNSNFLYNNWTLDDKKKFNTNKIQLNTLLEAIQVHAKKAVTIEELAKKLEEQNGVLLPFKIVLNVVKQLVHGGYLITDLDNLTFIQDFELLIRYVEEKNYSFPKDAIKQIRTLIKNQNNSISKFNIDTVNKLEKLLASIHNCEHYLRFDSETNVINLDLDKGLIEKTLLPFVNFLSTYAIRVPVSDRYQADIHFFKEKYGNSKVKFLDFYKNYQLIREKNCSLERKTSDLEKKIKMQLLALTSTAANRHLKEIDIANLHFEDLKIESEISPAIQSCFYLESNNGQLNFSLTPYAGNAGLGRLEGRFSYINPAYFTTMKNIERRKIAEANTEVITVKYMPKNQHYYNIMNDCYEGNLNLQYGTAENHQSVPLEHLFISIQDNKLTLSALLDDGTEKIVKFEQYNVSNIEHFSPHILNDLLFWSSNYYANIMSLLFDIQKIRKDFIHFPKVLFKDIELIPQSWLIKNYMGDIRSQDQFFSKFTEMKTIYEIPDSLFVRCNDLRILIDTNRKEDLDILWDIYKTDNSFTIYLEENSLNLANFITLDSEGNHYMSEFVFNFVAQKIKPKKLVQLPLFQTKEELNLERKVNWQHFNIYLPHELQDDFLGTYLNELIKELKSNGAITKSFYIRYFDDRHHIRLRISPTSQFNGIDEYLAKGIIAGDIIDYSIGKYDPEYERYGGLTTMSEAEDFFCADSSLILSLLASCLGNEKIDKVDHAIYLVFKLLSLHTKDLHQQFRIMDDGYSNKDFSKDFRENRHKYLAFSDIAASSNTDLTAHHFAFNKEQLTDWELQLSTYFKKLINENRFDFNIIRSLIHMTCIRLFGIKSEEEELVGNMVWRVLKQQIAIKKKATNATLILNSN</sequence>
<dbReference type="EMBL" id="PGLV01000003">
    <property type="protein sequence ID" value="POZ54702.1"/>
    <property type="molecule type" value="Genomic_DNA"/>
</dbReference>
<dbReference type="InterPro" id="IPR023809">
    <property type="entry name" value="Thiopep_bacteriocin_synth_dom"/>
</dbReference>
<dbReference type="AlphaFoldDB" id="A0A2S5CVE7"/>
<dbReference type="NCBIfam" id="TIGR03891">
    <property type="entry name" value="thiopep_ocin"/>
    <property type="match status" value="1"/>
</dbReference>
<dbReference type="Proteomes" id="UP000237319">
    <property type="component" value="Unassembled WGS sequence"/>
</dbReference>
<protein>
    <submittedName>
        <fullName evidence="3">Nisin biosynthesis protein NisB</fullName>
    </submittedName>
</protein>
<reference evidence="3 4" key="1">
    <citation type="submission" date="2017-11" db="EMBL/GenBank/DDBJ databases">
        <title>Genome sequence of Lysinibacillus sphaericus, a lignin-degrading bacteria isolated from municipal solid waste soil.</title>
        <authorList>
            <person name="Persinoti G.F."/>
            <person name="Paixao D.A."/>
            <person name="Bugg T.D."/>
            <person name="Squina F.M."/>
        </authorList>
    </citation>
    <scope>NUCLEOTIDE SEQUENCE [LARGE SCALE GENOMIC DNA]</scope>
    <source>
        <strain evidence="3 4">A1</strain>
    </source>
</reference>
<comment type="caution">
    <text evidence="3">The sequence shown here is derived from an EMBL/GenBank/DDBJ whole genome shotgun (WGS) entry which is preliminary data.</text>
</comment>
<feature type="domain" description="Thiopeptide-type bacteriocin biosynthesis" evidence="2">
    <location>
        <begin position="718"/>
        <end position="968"/>
    </location>
</feature>
<accession>A0A2S5CVE7</accession>
<evidence type="ECO:0000313" key="3">
    <source>
        <dbReference type="EMBL" id="POZ54702.1"/>
    </source>
</evidence>
<evidence type="ECO:0000259" key="2">
    <source>
        <dbReference type="Pfam" id="PF14028"/>
    </source>
</evidence>
<feature type="domain" description="Lantibiotic dehydratase N-terminal" evidence="1">
    <location>
        <begin position="22"/>
        <end position="646"/>
    </location>
</feature>
<keyword evidence="4" id="KW-1185">Reference proteome</keyword>
<dbReference type="InterPro" id="IPR006827">
    <property type="entry name" value="Lant_deHydtase_N"/>
</dbReference>
<name>A0A2S5CVE7_LYSSH</name>
<gene>
    <name evidence="3" type="primary">nisB_2</name>
    <name evidence="3" type="ORF">LYSIN_03562</name>
</gene>
<dbReference type="Pfam" id="PF14028">
    <property type="entry name" value="Lant_dehydr_C"/>
    <property type="match status" value="1"/>
</dbReference>
<evidence type="ECO:0000313" key="4">
    <source>
        <dbReference type="Proteomes" id="UP000237319"/>
    </source>
</evidence>